<feature type="domain" description="MSP" evidence="4">
    <location>
        <begin position="356"/>
        <end position="474"/>
    </location>
</feature>
<evidence type="ECO:0008006" key="7">
    <source>
        <dbReference type="Google" id="ProtNLM"/>
    </source>
</evidence>
<dbReference type="InterPro" id="IPR008962">
    <property type="entry name" value="PapD-like_sf"/>
</dbReference>
<dbReference type="Pfam" id="PF00635">
    <property type="entry name" value="Motile_Sperm"/>
    <property type="match status" value="1"/>
</dbReference>
<evidence type="ECO:0000256" key="2">
    <source>
        <dbReference type="SAM" id="Phobius"/>
    </source>
</evidence>
<dbReference type="CDD" id="cd00170">
    <property type="entry name" value="SEC14"/>
    <property type="match status" value="1"/>
</dbReference>
<protein>
    <recommendedName>
        <fullName evidence="7">Major sperm protein</fullName>
    </recommendedName>
</protein>
<accession>A0A8S1EGX9</accession>
<keyword evidence="2" id="KW-1133">Transmembrane helix</keyword>
<gene>
    <name evidence="5" type="ORF">CBOVIS_LOCUS4183</name>
</gene>
<evidence type="ECO:0000313" key="6">
    <source>
        <dbReference type="Proteomes" id="UP000494206"/>
    </source>
</evidence>
<keyword evidence="2" id="KW-0472">Membrane</keyword>
<dbReference type="EMBL" id="CADEPM010000003">
    <property type="protein sequence ID" value="CAB3401435.1"/>
    <property type="molecule type" value="Genomic_DNA"/>
</dbReference>
<proteinExistence type="predicted"/>
<dbReference type="SUPFAM" id="SSF52087">
    <property type="entry name" value="CRAL/TRIO domain"/>
    <property type="match status" value="1"/>
</dbReference>
<dbReference type="InterPro" id="IPR036273">
    <property type="entry name" value="CRAL/TRIO_N_dom_sf"/>
</dbReference>
<dbReference type="OrthoDB" id="407959at2759"/>
<comment type="caution">
    <text evidence="5">The sequence shown here is derived from an EMBL/GenBank/DDBJ whole genome shotgun (WGS) entry which is preliminary data.</text>
</comment>
<feature type="transmembrane region" description="Helical" evidence="2">
    <location>
        <begin position="506"/>
        <end position="527"/>
    </location>
</feature>
<dbReference type="InterPro" id="IPR001251">
    <property type="entry name" value="CRAL-TRIO_dom"/>
</dbReference>
<feature type="domain" description="CRAL-TRIO" evidence="3">
    <location>
        <begin position="150"/>
        <end position="251"/>
    </location>
</feature>
<dbReference type="PANTHER" id="PTHR46384:SF1">
    <property type="entry name" value="MOTILE SPERM DOMAIN-CONTAINING PROTEIN 2"/>
    <property type="match status" value="1"/>
</dbReference>
<dbReference type="GO" id="GO:0140284">
    <property type="term" value="C:endoplasmic reticulum-endosome membrane contact site"/>
    <property type="evidence" value="ECO:0007669"/>
    <property type="project" value="TreeGrafter"/>
</dbReference>
<reference evidence="5 6" key="1">
    <citation type="submission" date="2020-04" db="EMBL/GenBank/DDBJ databases">
        <authorList>
            <person name="Laetsch R D."/>
            <person name="Stevens L."/>
            <person name="Kumar S."/>
            <person name="Blaxter L. M."/>
        </authorList>
    </citation>
    <scope>NUCLEOTIDE SEQUENCE [LARGE SCALE GENOMIC DNA]</scope>
</reference>
<keyword evidence="6" id="KW-1185">Reference proteome</keyword>
<dbReference type="InterPro" id="IPR013783">
    <property type="entry name" value="Ig-like_fold"/>
</dbReference>
<dbReference type="Gene3D" id="3.40.525.10">
    <property type="entry name" value="CRAL-TRIO lipid binding domain"/>
    <property type="match status" value="1"/>
</dbReference>
<dbReference type="SUPFAM" id="SSF46938">
    <property type="entry name" value="CRAL/TRIO N-terminal domain"/>
    <property type="match status" value="1"/>
</dbReference>
<dbReference type="PROSITE" id="PS50191">
    <property type="entry name" value="CRAL_TRIO"/>
    <property type="match status" value="1"/>
</dbReference>
<dbReference type="InterPro" id="IPR053012">
    <property type="entry name" value="ER-organelle_contact"/>
</dbReference>
<dbReference type="Gene3D" id="2.60.40.10">
    <property type="entry name" value="Immunoglobulins"/>
    <property type="match status" value="1"/>
</dbReference>
<dbReference type="Proteomes" id="UP000494206">
    <property type="component" value="Unassembled WGS sequence"/>
</dbReference>
<dbReference type="PROSITE" id="PS50202">
    <property type="entry name" value="MSP"/>
    <property type="match status" value="1"/>
</dbReference>
<dbReference type="InterPro" id="IPR036865">
    <property type="entry name" value="CRAL-TRIO_dom_sf"/>
</dbReference>
<evidence type="ECO:0000259" key="4">
    <source>
        <dbReference type="PROSITE" id="PS50202"/>
    </source>
</evidence>
<evidence type="ECO:0000256" key="1">
    <source>
        <dbReference type="SAM" id="MobiDB-lite"/>
    </source>
</evidence>
<dbReference type="PANTHER" id="PTHR46384">
    <property type="entry name" value="MOTILE SPERM DOMAIN-CONTAINING PROTEIN 2"/>
    <property type="match status" value="1"/>
</dbReference>
<dbReference type="GO" id="GO:0012505">
    <property type="term" value="C:endomembrane system"/>
    <property type="evidence" value="ECO:0007669"/>
    <property type="project" value="TreeGrafter"/>
</dbReference>
<dbReference type="InterPro" id="IPR000535">
    <property type="entry name" value="MSP_dom"/>
</dbReference>
<name>A0A8S1EGX9_9PELO</name>
<keyword evidence="2" id="KW-0812">Transmembrane</keyword>
<feature type="region of interest" description="Disordered" evidence="1">
    <location>
        <begin position="306"/>
        <end position="338"/>
    </location>
</feature>
<dbReference type="SUPFAM" id="SSF49354">
    <property type="entry name" value="PapD-like"/>
    <property type="match status" value="1"/>
</dbReference>
<evidence type="ECO:0000259" key="3">
    <source>
        <dbReference type="PROSITE" id="PS50191"/>
    </source>
</evidence>
<evidence type="ECO:0000313" key="5">
    <source>
        <dbReference type="EMBL" id="CAB3401435.1"/>
    </source>
</evidence>
<sequence>MTTAPPVYRRQRRCSSTFTDPSNVLAIQELRSRLLQDTNLTNRQSEEDIHRIRNEDWWLNQFLYTVDYDVDIAYAIVLECLKWRKSFDVERISLLQLKPLLDNQLMYLHGKDLQNRYMLWINMKHYRNGDDNFERLFCFWLERHYMENRGTQPMTLFIDMSGTGLKNMSFDAMKFIIHSNRYYYPNAIESILVFDNPSILNASWKVIGSWLDSSSNIRNDLLTFVTKASVSHYVPKTYLQQHHGGTDSFKFTMDELAKCLPPPPPPKPSQKLVQAKMQSIDDTTNNNNIATDFDFSAFQKRNVKFDEESTTRRAMSISRRSSKGPKNRKPHIPPSLRPLIDKRVNAPTEEWASNDFVSATPRDEIRLNKYEGENDFVDVILVKNLSPETPLMFKFKTTSPEKFRVRPSSGIIPAGGTEIIRVYLQYEYRHSWNKEKFLLLAMESTSADVENFTELFKNADKKAEYKFKCKMAENVTLDTPEERRTSFNLQNQQIPSKTELNVKLEMYLPLIVLVLILFVIFQFIYILQMRSDNDVLRDTILTLSNQMKLEATNGQNIVKENMNTAAEL</sequence>
<dbReference type="AlphaFoldDB" id="A0A8S1EGX9"/>
<feature type="compositionally biased region" description="Basic residues" evidence="1">
    <location>
        <begin position="320"/>
        <end position="331"/>
    </location>
</feature>
<dbReference type="Pfam" id="PF00650">
    <property type="entry name" value="CRAL_TRIO"/>
    <property type="match status" value="1"/>
</dbReference>
<organism evidence="5 6">
    <name type="scientific">Caenorhabditis bovis</name>
    <dbReference type="NCBI Taxonomy" id="2654633"/>
    <lineage>
        <taxon>Eukaryota</taxon>
        <taxon>Metazoa</taxon>
        <taxon>Ecdysozoa</taxon>
        <taxon>Nematoda</taxon>
        <taxon>Chromadorea</taxon>
        <taxon>Rhabditida</taxon>
        <taxon>Rhabditina</taxon>
        <taxon>Rhabditomorpha</taxon>
        <taxon>Rhabditoidea</taxon>
        <taxon>Rhabditidae</taxon>
        <taxon>Peloderinae</taxon>
        <taxon>Caenorhabditis</taxon>
    </lineage>
</organism>